<dbReference type="AlphaFoldDB" id="A0A368K3A1"/>
<gene>
    <name evidence="6" type="ORF">DUT91_15855</name>
</gene>
<dbReference type="Pfam" id="PF01152">
    <property type="entry name" value="Bac_globin"/>
    <property type="match status" value="1"/>
</dbReference>
<evidence type="ECO:0000256" key="5">
    <source>
        <dbReference type="PIRSR" id="PIRSR601486-1"/>
    </source>
</evidence>
<dbReference type="OrthoDB" id="25954at2"/>
<dbReference type="RefSeq" id="WP_114441494.1">
    <property type="nucleotide sequence ID" value="NZ_QOZG01000006.1"/>
</dbReference>
<dbReference type="CDD" id="cd08916">
    <property type="entry name" value="TrHb3_P"/>
    <property type="match status" value="1"/>
</dbReference>
<feature type="binding site" description="distal binding residue" evidence="5">
    <location>
        <position position="69"/>
    </location>
    <ligand>
        <name>heme</name>
        <dbReference type="ChEBI" id="CHEBI:30413"/>
    </ligand>
    <ligandPart>
        <name>Fe</name>
        <dbReference type="ChEBI" id="CHEBI:18248"/>
    </ligandPart>
</feature>
<dbReference type="EMBL" id="QOZG01000006">
    <property type="protein sequence ID" value="RCS22953.1"/>
    <property type="molecule type" value="Genomic_DNA"/>
</dbReference>
<dbReference type="InterPro" id="IPR009050">
    <property type="entry name" value="Globin-like_sf"/>
</dbReference>
<keyword evidence="3 5" id="KW-0479">Metal-binding</keyword>
<evidence type="ECO:0000256" key="4">
    <source>
        <dbReference type="ARBA" id="ARBA00023004"/>
    </source>
</evidence>
<keyword evidence="2 5" id="KW-0349">Heme</keyword>
<evidence type="ECO:0000313" key="7">
    <source>
        <dbReference type="Proteomes" id="UP000253420"/>
    </source>
</evidence>
<evidence type="ECO:0000256" key="2">
    <source>
        <dbReference type="ARBA" id="ARBA00022617"/>
    </source>
</evidence>
<evidence type="ECO:0000256" key="1">
    <source>
        <dbReference type="ARBA" id="ARBA00022448"/>
    </source>
</evidence>
<comment type="caution">
    <text evidence="6">The sequence shown here is derived from an EMBL/GenBank/DDBJ whole genome shotgun (WGS) entry which is preliminary data.</text>
</comment>
<evidence type="ECO:0000256" key="3">
    <source>
        <dbReference type="ARBA" id="ARBA00022723"/>
    </source>
</evidence>
<keyword evidence="7" id="KW-1185">Reference proteome</keyword>
<dbReference type="GO" id="GO:0019825">
    <property type="term" value="F:oxygen binding"/>
    <property type="evidence" value="ECO:0007669"/>
    <property type="project" value="InterPro"/>
</dbReference>
<reference evidence="6 7" key="1">
    <citation type="submission" date="2018-07" db="EMBL/GenBank/DDBJ databases">
        <title>The draft genome of Phyllobacterium salinisoli.</title>
        <authorList>
            <person name="Liu L."/>
            <person name="Li L."/>
            <person name="Zhang X."/>
            <person name="Liang L."/>
        </authorList>
    </citation>
    <scope>NUCLEOTIDE SEQUENCE [LARGE SCALE GENOMIC DNA]</scope>
    <source>
        <strain evidence="6 7">LLAN61</strain>
    </source>
</reference>
<dbReference type="InterPro" id="IPR012292">
    <property type="entry name" value="Globin/Proto"/>
</dbReference>
<keyword evidence="4 5" id="KW-0408">Iron</keyword>
<dbReference type="Proteomes" id="UP000253420">
    <property type="component" value="Unassembled WGS sequence"/>
</dbReference>
<sequence>MLLIRPGEMSQALVETLVHEFYGRIRDDVVLASIFERRIGHRWSEHLATMVDFWSSIALASGRYSGRPHAAHHDLGLTPEHFQRWLALFEATVNDVCEGQPAAFFIDRAHRIADSLQIGLNIGPNALPLPPAGAKTGG</sequence>
<accession>A0A368K3A1</accession>
<dbReference type="Gene3D" id="1.10.490.10">
    <property type="entry name" value="Globins"/>
    <property type="match status" value="1"/>
</dbReference>
<keyword evidence="1" id="KW-0813">Transport</keyword>
<protein>
    <submittedName>
        <fullName evidence="6">Group III truncated hemoglobin</fullName>
    </submittedName>
</protein>
<dbReference type="GO" id="GO:0020037">
    <property type="term" value="F:heme binding"/>
    <property type="evidence" value="ECO:0007669"/>
    <property type="project" value="InterPro"/>
</dbReference>
<evidence type="ECO:0000313" key="6">
    <source>
        <dbReference type="EMBL" id="RCS22953.1"/>
    </source>
</evidence>
<proteinExistence type="predicted"/>
<dbReference type="InterPro" id="IPR001486">
    <property type="entry name" value="Hemoglobin_trunc"/>
</dbReference>
<dbReference type="SUPFAM" id="SSF46458">
    <property type="entry name" value="Globin-like"/>
    <property type="match status" value="1"/>
</dbReference>
<organism evidence="6 7">
    <name type="scientific">Phyllobacterium salinisoli</name>
    <dbReference type="NCBI Taxonomy" id="1899321"/>
    <lineage>
        <taxon>Bacteria</taxon>
        <taxon>Pseudomonadati</taxon>
        <taxon>Pseudomonadota</taxon>
        <taxon>Alphaproteobacteria</taxon>
        <taxon>Hyphomicrobiales</taxon>
        <taxon>Phyllobacteriaceae</taxon>
        <taxon>Phyllobacterium</taxon>
    </lineage>
</organism>
<dbReference type="GO" id="GO:0046872">
    <property type="term" value="F:metal ion binding"/>
    <property type="evidence" value="ECO:0007669"/>
    <property type="project" value="UniProtKB-KW"/>
</dbReference>
<name>A0A368K3A1_9HYPH</name>